<dbReference type="InterPro" id="IPR004045">
    <property type="entry name" value="Glutathione_S-Trfase_N"/>
</dbReference>
<dbReference type="PANTHER" id="PTHR42673:SF4">
    <property type="entry name" value="MALEYLACETOACETATE ISOMERASE"/>
    <property type="match status" value="1"/>
</dbReference>
<dbReference type="GO" id="GO:0004364">
    <property type="term" value="F:glutathione transferase activity"/>
    <property type="evidence" value="ECO:0007669"/>
    <property type="project" value="TreeGrafter"/>
</dbReference>
<dbReference type="Proteomes" id="UP000292781">
    <property type="component" value="Unassembled WGS sequence"/>
</dbReference>
<dbReference type="SFLD" id="SFLDS00019">
    <property type="entry name" value="Glutathione_Transferase_(cytos"/>
    <property type="match status" value="1"/>
</dbReference>
<dbReference type="GO" id="GO:0006559">
    <property type="term" value="P:L-phenylalanine catabolic process"/>
    <property type="evidence" value="ECO:0007669"/>
    <property type="project" value="TreeGrafter"/>
</dbReference>
<dbReference type="CDD" id="cd03194">
    <property type="entry name" value="GST_C_3"/>
    <property type="match status" value="1"/>
</dbReference>
<evidence type="ECO:0000313" key="2">
    <source>
        <dbReference type="EMBL" id="TBW34049.1"/>
    </source>
</evidence>
<reference evidence="2 3" key="1">
    <citation type="submission" date="2019-02" db="EMBL/GenBank/DDBJ databases">
        <title>Siculibacillus lacustris gen. nov., sp. nov., a new rosette-forming bacterium isolated from a freshwater crater lake (Lake St. Ana, Romania).</title>
        <authorList>
            <person name="Felfoldi T."/>
            <person name="Marton Z."/>
            <person name="Szabo A."/>
            <person name="Mentes A."/>
            <person name="Boka K."/>
            <person name="Marialigeti K."/>
            <person name="Mathe I."/>
            <person name="Koncz M."/>
            <person name="Schumann P."/>
            <person name="Toth E."/>
        </authorList>
    </citation>
    <scope>NUCLEOTIDE SEQUENCE [LARGE SCALE GENOMIC DNA]</scope>
    <source>
        <strain evidence="2 3">SA-279</strain>
    </source>
</reference>
<dbReference type="Gene3D" id="1.20.1050.10">
    <property type="match status" value="1"/>
</dbReference>
<protein>
    <submittedName>
        <fullName evidence="2">Glutathione S-transferase family protein</fullName>
    </submittedName>
</protein>
<keyword evidence="3" id="KW-1185">Reference proteome</keyword>
<dbReference type="PROSITE" id="PS50404">
    <property type="entry name" value="GST_NTER"/>
    <property type="match status" value="1"/>
</dbReference>
<dbReference type="AlphaFoldDB" id="A0A4Q9VIC7"/>
<proteinExistence type="predicted"/>
<dbReference type="InterPro" id="IPR040079">
    <property type="entry name" value="Glutathione_S-Trfase"/>
</dbReference>
<accession>A0A4Q9VIC7</accession>
<dbReference type="CDD" id="cd03043">
    <property type="entry name" value="GST_N_1"/>
    <property type="match status" value="1"/>
</dbReference>
<dbReference type="SUPFAM" id="SSF52833">
    <property type="entry name" value="Thioredoxin-like"/>
    <property type="match status" value="1"/>
</dbReference>
<gene>
    <name evidence="2" type="ORF">EYW49_18795</name>
</gene>
<dbReference type="Pfam" id="PF13410">
    <property type="entry name" value="GST_C_2"/>
    <property type="match status" value="1"/>
</dbReference>
<dbReference type="InterPro" id="IPR036282">
    <property type="entry name" value="Glutathione-S-Trfase_C_sf"/>
</dbReference>
<dbReference type="SUPFAM" id="SSF47616">
    <property type="entry name" value="GST C-terminal domain-like"/>
    <property type="match status" value="1"/>
</dbReference>
<organism evidence="2 3">
    <name type="scientific">Siculibacillus lacustris</name>
    <dbReference type="NCBI Taxonomy" id="1549641"/>
    <lineage>
        <taxon>Bacteria</taxon>
        <taxon>Pseudomonadati</taxon>
        <taxon>Pseudomonadota</taxon>
        <taxon>Alphaproteobacteria</taxon>
        <taxon>Hyphomicrobiales</taxon>
        <taxon>Ancalomicrobiaceae</taxon>
        <taxon>Siculibacillus</taxon>
    </lineage>
</organism>
<dbReference type="RefSeq" id="WP_131311173.1">
    <property type="nucleotide sequence ID" value="NZ_SJFN01000036.1"/>
</dbReference>
<dbReference type="GO" id="GO:0016034">
    <property type="term" value="F:maleylacetoacetate isomerase activity"/>
    <property type="evidence" value="ECO:0007669"/>
    <property type="project" value="TreeGrafter"/>
</dbReference>
<feature type="domain" description="GST N-terminal" evidence="1">
    <location>
        <begin position="4"/>
        <end position="84"/>
    </location>
</feature>
<evidence type="ECO:0000313" key="3">
    <source>
        <dbReference type="Proteomes" id="UP000292781"/>
    </source>
</evidence>
<dbReference type="InterPro" id="IPR036249">
    <property type="entry name" value="Thioredoxin-like_sf"/>
</dbReference>
<dbReference type="EMBL" id="SJFN01000036">
    <property type="protein sequence ID" value="TBW34049.1"/>
    <property type="molecule type" value="Genomic_DNA"/>
</dbReference>
<evidence type="ECO:0000259" key="1">
    <source>
        <dbReference type="PROSITE" id="PS50404"/>
    </source>
</evidence>
<dbReference type="Gene3D" id="3.40.30.10">
    <property type="entry name" value="Glutaredoxin"/>
    <property type="match status" value="1"/>
</dbReference>
<keyword evidence="2" id="KW-0808">Transferase</keyword>
<dbReference type="PANTHER" id="PTHR42673">
    <property type="entry name" value="MALEYLACETOACETATE ISOMERASE"/>
    <property type="match status" value="1"/>
</dbReference>
<comment type="caution">
    <text evidence="2">The sequence shown here is derived from an EMBL/GenBank/DDBJ whole genome shotgun (WGS) entry which is preliminary data.</text>
</comment>
<sequence length="219" mass="24108">MSVPTLVIANKRYSSWSLRPWLVATHFGIAFDEVGVLLDKPDTKATILRWSPSGRVPCLIDGDVRVWETLAIIEWLAERHPEHAVWPRDPAARAHARAISSEMHAGFTGLRSACPMNLGRRFSWAPRGGAAAAVDVARIVELWRDARARFGAAGPFLYGAFSAADAMYAPVVTRLDTYAWPLDPDIRAYVDAVLTLPAFLAWKAAADLETEVVPSDEVD</sequence>
<dbReference type="Pfam" id="PF13409">
    <property type="entry name" value="GST_N_2"/>
    <property type="match status" value="1"/>
</dbReference>
<dbReference type="OrthoDB" id="9799538at2"/>
<name>A0A4Q9VIC7_9HYPH</name>
<dbReference type="GO" id="GO:0006749">
    <property type="term" value="P:glutathione metabolic process"/>
    <property type="evidence" value="ECO:0007669"/>
    <property type="project" value="TreeGrafter"/>
</dbReference>